<keyword evidence="3 6" id="KW-0862">Zinc</keyword>
<dbReference type="GO" id="GO:0046872">
    <property type="term" value="F:metal ion binding"/>
    <property type="evidence" value="ECO:0007669"/>
    <property type="project" value="UniProtKB-KW"/>
</dbReference>
<name>A0A1H2PNC9_9BURK</name>
<accession>A0A1H2PNC9</accession>
<dbReference type="EC" id="2.3.1.286" evidence="5"/>
<dbReference type="AlphaFoldDB" id="A0A1H2PNC9"/>
<dbReference type="HAMAP" id="MF_01967">
    <property type="entry name" value="Sirtuin_ClassII"/>
    <property type="match status" value="1"/>
</dbReference>
<dbReference type="InterPro" id="IPR029035">
    <property type="entry name" value="DHS-like_NAD/FAD-binding_dom"/>
</dbReference>
<protein>
    <recommendedName>
        <fullName evidence="5">NAD-dependent protein deacetylase</fullName>
        <ecNumber evidence="5">2.3.1.286</ecNumber>
    </recommendedName>
    <alternativeName>
        <fullName evidence="5">Regulatory protein SIR2 homolog</fullName>
    </alternativeName>
</protein>
<dbReference type="PROSITE" id="PS50305">
    <property type="entry name" value="SIRTUIN"/>
    <property type="match status" value="1"/>
</dbReference>
<dbReference type="PANTHER" id="PTHR11085">
    <property type="entry name" value="NAD-DEPENDENT PROTEIN DEACYLASE SIRTUIN-5, MITOCHONDRIAL-RELATED"/>
    <property type="match status" value="1"/>
</dbReference>
<keyword evidence="9" id="KW-1185">Reference proteome</keyword>
<feature type="domain" description="Deacetylase sirtuin-type" evidence="7">
    <location>
        <begin position="41"/>
        <end position="325"/>
    </location>
</feature>
<feature type="binding site" evidence="6">
    <location>
        <position position="222"/>
    </location>
    <ligand>
        <name>Zn(2+)</name>
        <dbReference type="ChEBI" id="CHEBI:29105"/>
    </ligand>
</feature>
<dbReference type="InterPro" id="IPR026587">
    <property type="entry name" value="Sirtuin_class_II"/>
</dbReference>
<proteinExistence type="inferred from homology"/>
<keyword evidence="1 5" id="KW-0808">Transferase</keyword>
<evidence type="ECO:0000256" key="6">
    <source>
        <dbReference type="PROSITE-ProRule" id="PRU00236"/>
    </source>
</evidence>
<dbReference type="GO" id="GO:0017136">
    <property type="term" value="F:histone deacetylase activity, NAD-dependent"/>
    <property type="evidence" value="ECO:0007669"/>
    <property type="project" value="TreeGrafter"/>
</dbReference>
<dbReference type="Proteomes" id="UP000243719">
    <property type="component" value="Unassembled WGS sequence"/>
</dbReference>
<dbReference type="Gene3D" id="3.40.50.1220">
    <property type="entry name" value="TPP-binding domain"/>
    <property type="match status" value="1"/>
</dbReference>
<comment type="subcellular location">
    <subcellularLocation>
        <location evidence="5">Cytoplasm</location>
    </subcellularLocation>
</comment>
<evidence type="ECO:0000313" key="8">
    <source>
        <dbReference type="EMBL" id="SDV48188.1"/>
    </source>
</evidence>
<dbReference type="GO" id="GO:0005737">
    <property type="term" value="C:cytoplasm"/>
    <property type="evidence" value="ECO:0007669"/>
    <property type="project" value="UniProtKB-SubCell"/>
</dbReference>
<dbReference type="PANTHER" id="PTHR11085:SF10">
    <property type="entry name" value="NAD-DEPENDENT PROTEIN DEACYLASE SIRTUIN-5, MITOCHONDRIAL-RELATED"/>
    <property type="match status" value="1"/>
</dbReference>
<feature type="binding site" evidence="6">
    <location>
        <position position="225"/>
    </location>
    <ligand>
        <name>Zn(2+)</name>
        <dbReference type="ChEBI" id="CHEBI:29105"/>
    </ligand>
</feature>
<keyword evidence="2 6" id="KW-0479">Metal-binding</keyword>
<dbReference type="GO" id="GO:0070403">
    <property type="term" value="F:NAD+ binding"/>
    <property type="evidence" value="ECO:0007669"/>
    <property type="project" value="UniProtKB-UniRule"/>
</dbReference>
<feature type="binding site" evidence="5">
    <location>
        <begin position="262"/>
        <end position="264"/>
    </location>
    <ligand>
        <name>NAD(+)</name>
        <dbReference type="ChEBI" id="CHEBI:57540"/>
    </ligand>
</feature>
<feature type="binding site" evidence="5">
    <location>
        <position position="306"/>
    </location>
    <ligand>
        <name>NAD(+)</name>
        <dbReference type="ChEBI" id="CHEBI:57540"/>
    </ligand>
</feature>
<dbReference type="Pfam" id="PF02146">
    <property type="entry name" value="SIR2"/>
    <property type="match status" value="1"/>
</dbReference>
<dbReference type="EMBL" id="FNLO01000004">
    <property type="protein sequence ID" value="SDV48188.1"/>
    <property type="molecule type" value="Genomic_DNA"/>
</dbReference>
<dbReference type="Gene3D" id="3.30.1600.10">
    <property type="entry name" value="SIR2/SIRT2 'Small Domain"/>
    <property type="match status" value="1"/>
</dbReference>
<keyword evidence="5" id="KW-0963">Cytoplasm</keyword>
<dbReference type="SUPFAM" id="SSF52467">
    <property type="entry name" value="DHS-like NAD/FAD-binding domain"/>
    <property type="match status" value="1"/>
</dbReference>
<feature type="binding site" evidence="5">
    <location>
        <begin position="145"/>
        <end position="148"/>
    </location>
    <ligand>
        <name>NAD(+)</name>
        <dbReference type="ChEBI" id="CHEBI:57540"/>
    </ligand>
</feature>
<keyword evidence="4 5" id="KW-0520">NAD</keyword>
<evidence type="ECO:0000256" key="5">
    <source>
        <dbReference type="HAMAP-Rule" id="MF_01967"/>
    </source>
</evidence>
<evidence type="ECO:0000313" key="9">
    <source>
        <dbReference type="Proteomes" id="UP000243719"/>
    </source>
</evidence>
<feature type="binding site" evidence="6">
    <location>
        <position position="174"/>
    </location>
    <ligand>
        <name>Zn(2+)</name>
        <dbReference type="ChEBI" id="CHEBI:29105"/>
    </ligand>
</feature>
<feature type="active site" description="Proton acceptor" evidence="5 6">
    <location>
        <position position="163"/>
    </location>
</feature>
<dbReference type="InterPro" id="IPR003000">
    <property type="entry name" value="Sirtuin"/>
</dbReference>
<evidence type="ECO:0000256" key="3">
    <source>
        <dbReference type="ARBA" id="ARBA00022833"/>
    </source>
</evidence>
<comment type="caution">
    <text evidence="5">Lacks conserved residue(s) required for the propagation of feature annotation.</text>
</comment>
<sequence length="328" mass="34539">MPAPSPFLASNAGRVDAAADSVAHADAAASAVMPAGQASSPTQAADASDDRLATLLRSHRRLFVLTGAGCSTDSGIPDYRDRAGAWKRPPPIAFGPFMAEPLTRARYWARSMIGWRSFGQARPNRAHHALAALEAADRIELLVTQNVDGLHQAANSRAVVDLHGRLDGVRCMQCGARLPRADFQAELEALNPDWRDFVAPVAPDGDADLDGVDFSGFRVPAHAACGGILKPDVVFFGESVPRQRVLAASDALSRADAMLVVGSSLMVYSGYRFALAAAERGIPLVSINRGLTRADALLSFKVEEDCGDALARAVAATVLQPCGISDGA</sequence>
<reference evidence="9" key="1">
    <citation type="submission" date="2016-09" db="EMBL/GenBank/DDBJ databases">
        <authorList>
            <person name="Varghese N."/>
            <person name="Submissions S."/>
        </authorList>
    </citation>
    <scope>NUCLEOTIDE SEQUENCE [LARGE SCALE GENOMIC DNA]</scope>
    <source>
        <strain evidence="9">JS23</strain>
    </source>
</reference>
<feature type="binding site" evidence="6">
    <location>
        <position position="171"/>
    </location>
    <ligand>
        <name>Zn(2+)</name>
        <dbReference type="ChEBI" id="CHEBI:29105"/>
    </ligand>
</feature>
<comment type="function">
    <text evidence="5">NAD-dependent protein deacetylase which modulates the activities of several enzymes which are inactive in their acetylated form.</text>
</comment>
<dbReference type="InterPro" id="IPR050134">
    <property type="entry name" value="NAD-dep_sirtuin_deacylases"/>
</dbReference>
<evidence type="ECO:0000256" key="2">
    <source>
        <dbReference type="ARBA" id="ARBA00022723"/>
    </source>
</evidence>
<comment type="similarity">
    <text evidence="5">Belongs to the sirtuin family. Class II subfamily.</text>
</comment>
<dbReference type="NCBIfam" id="NF003738">
    <property type="entry name" value="PRK05333.1"/>
    <property type="match status" value="1"/>
</dbReference>
<evidence type="ECO:0000259" key="7">
    <source>
        <dbReference type="PROSITE" id="PS50305"/>
    </source>
</evidence>
<gene>
    <name evidence="5" type="primary">cobB</name>
    <name evidence="8" type="ORF">SAMN05216551_104235</name>
</gene>
<dbReference type="STRING" id="1770053.SAMN05216551_104235"/>
<evidence type="ECO:0000256" key="4">
    <source>
        <dbReference type="ARBA" id="ARBA00023027"/>
    </source>
</evidence>
<comment type="catalytic activity">
    <reaction evidence="5">
        <text>N(6)-acetyl-L-lysyl-[protein] + NAD(+) + H2O = 2''-O-acetyl-ADP-D-ribose + nicotinamide + L-lysyl-[protein]</text>
        <dbReference type="Rhea" id="RHEA:43636"/>
        <dbReference type="Rhea" id="RHEA-COMP:9752"/>
        <dbReference type="Rhea" id="RHEA-COMP:10731"/>
        <dbReference type="ChEBI" id="CHEBI:15377"/>
        <dbReference type="ChEBI" id="CHEBI:17154"/>
        <dbReference type="ChEBI" id="CHEBI:29969"/>
        <dbReference type="ChEBI" id="CHEBI:57540"/>
        <dbReference type="ChEBI" id="CHEBI:61930"/>
        <dbReference type="ChEBI" id="CHEBI:83767"/>
        <dbReference type="EC" id="2.3.1.286"/>
    </reaction>
</comment>
<dbReference type="InterPro" id="IPR026591">
    <property type="entry name" value="Sirtuin_cat_small_dom_sf"/>
</dbReference>
<evidence type="ECO:0000256" key="1">
    <source>
        <dbReference type="ARBA" id="ARBA00022679"/>
    </source>
</evidence>
<organism evidence="8 9">
    <name type="scientific">Chitinasiproducens palmae</name>
    <dbReference type="NCBI Taxonomy" id="1770053"/>
    <lineage>
        <taxon>Bacteria</taxon>
        <taxon>Pseudomonadati</taxon>
        <taxon>Pseudomonadota</taxon>
        <taxon>Betaproteobacteria</taxon>
        <taxon>Burkholderiales</taxon>
        <taxon>Burkholderiaceae</taxon>
        <taxon>Chitinasiproducens</taxon>
    </lineage>
</organism>
<feature type="binding site" evidence="5">
    <location>
        <begin position="288"/>
        <end position="290"/>
    </location>
    <ligand>
        <name>NAD(+)</name>
        <dbReference type="ChEBI" id="CHEBI:57540"/>
    </ligand>
</feature>
<dbReference type="InterPro" id="IPR026590">
    <property type="entry name" value="Ssirtuin_cat_dom"/>
</dbReference>